<evidence type="ECO:0000256" key="3">
    <source>
        <dbReference type="SAM" id="MobiDB-lite"/>
    </source>
</evidence>
<dbReference type="PANTHER" id="PTHR33403:SF19">
    <property type="entry name" value="PROTEIN SPIRAL1-LIKE 5"/>
    <property type="match status" value="1"/>
</dbReference>
<dbReference type="Proteomes" id="UP001279734">
    <property type="component" value="Unassembled WGS sequence"/>
</dbReference>
<dbReference type="EMBL" id="BSYO01000009">
    <property type="protein sequence ID" value="GMH09368.1"/>
    <property type="molecule type" value="Genomic_DNA"/>
</dbReference>
<feature type="region of interest" description="Disordered" evidence="3">
    <location>
        <begin position="87"/>
        <end position="108"/>
    </location>
</feature>
<dbReference type="GO" id="GO:0010005">
    <property type="term" value="C:cortical microtubule, transverse to long axis"/>
    <property type="evidence" value="ECO:0007669"/>
    <property type="project" value="TreeGrafter"/>
</dbReference>
<proteinExistence type="inferred from homology"/>
<comment type="caution">
    <text evidence="4">The sequence shown here is derived from an EMBL/GenBank/DDBJ whole genome shotgun (WGS) entry which is preliminary data.</text>
</comment>
<evidence type="ECO:0000256" key="1">
    <source>
        <dbReference type="ARBA" id="ARBA00009656"/>
    </source>
</evidence>
<evidence type="ECO:0008006" key="6">
    <source>
        <dbReference type="Google" id="ProtNLM"/>
    </source>
</evidence>
<keyword evidence="2" id="KW-0493">Microtubule</keyword>
<sequence>MSRGESFGGGRSSLGYLFGGADSNPSNNLPLPPPSALPDNNTPPHVGGTEVENQPANPNPPVQKISNSNNYHRIYGQNLESFIIDRPSTRVKSAPGGSSSLGYLFEDN</sequence>
<feature type="region of interest" description="Disordered" evidence="3">
    <location>
        <begin position="1"/>
        <end position="71"/>
    </location>
</feature>
<comment type="similarity">
    <text evidence="1">Belongs to the SPIRAL1 family.</text>
</comment>
<protein>
    <recommendedName>
        <fullName evidence="6">Protein SPIRAL1-like 5</fullName>
    </recommendedName>
</protein>
<feature type="compositionally biased region" description="Gly residues" evidence="3">
    <location>
        <begin position="1"/>
        <end position="12"/>
    </location>
</feature>
<dbReference type="AlphaFoldDB" id="A0AAD3SDW3"/>
<accession>A0AAD3SDW3</accession>
<dbReference type="PANTHER" id="PTHR33403">
    <property type="entry name" value="SPR1"/>
    <property type="match status" value="1"/>
</dbReference>
<evidence type="ECO:0000313" key="4">
    <source>
        <dbReference type="EMBL" id="GMH09368.1"/>
    </source>
</evidence>
<organism evidence="4 5">
    <name type="scientific">Nepenthes gracilis</name>
    <name type="common">Slender pitcher plant</name>
    <dbReference type="NCBI Taxonomy" id="150966"/>
    <lineage>
        <taxon>Eukaryota</taxon>
        <taxon>Viridiplantae</taxon>
        <taxon>Streptophyta</taxon>
        <taxon>Embryophyta</taxon>
        <taxon>Tracheophyta</taxon>
        <taxon>Spermatophyta</taxon>
        <taxon>Magnoliopsida</taxon>
        <taxon>eudicotyledons</taxon>
        <taxon>Gunneridae</taxon>
        <taxon>Pentapetalae</taxon>
        <taxon>Caryophyllales</taxon>
        <taxon>Nepenthaceae</taxon>
        <taxon>Nepenthes</taxon>
    </lineage>
</organism>
<dbReference type="InterPro" id="IPR039613">
    <property type="entry name" value="SPR1/2/3/4/5"/>
</dbReference>
<dbReference type="GO" id="GO:0043622">
    <property type="term" value="P:cortical microtubule organization"/>
    <property type="evidence" value="ECO:0007669"/>
    <property type="project" value="InterPro"/>
</dbReference>
<gene>
    <name evidence="4" type="ORF">Nepgr_011209</name>
</gene>
<reference evidence="4" key="1">
    <citation type="submission" date="2023-05" db="EMBL/GenBank/DDBJ databases">
        <title>Nepenthes gracilis genome sequencing.</title>
        <authorList>
            <person name="Fukushima K."/>
        </authorList>
    </citation>
    <scope>NUCLEOTIDE SEQUENCE</scope>
    <source>
        <strain evidence="4">SING2019-196</strain>
    </source>
</reference>
<evidence type="ECO:0000256" key="2">
    <source>
        <dbReference type="ARBA" id="ARBA00022701"/>
    </source>
</evidence>
<keyword evidence="5" id="KW-1185">Reference proteome</keyword>
<evidence type="ECO:0000313" key="5">
    <source>
        <dbReference type="Proteomes" id="UP001279734"/>
    </source>
</evidence>
<name>A0AAD3SDW3_NEPGR</name>